<evidence type="ECO:0000313" key="3">
    <source>
        <dbReference type="Proteomes" id="UP001152747"/>
    </source>
</evidence>
<feature type="region of interest" description="Disordered" evidence="1">
    <location>
        <begin position="199"/>
        <end position="219"/>
    </location>
</feature>
<keyword evidence="3" id="KW-1185">Reference proteome</keyword>
<reference evidence="2" key="1">
    <citation type="submission" date="2022-11" db="EMBL/GenBank/DDBJ databases">
        <authorList>
            <person name="Kikuchi T."/>
        </authorList>
    </citation>
    <scope>NUCLEOTIDE SEQUENCE</scope>
    <source>
        <strain evidence="2">PS1010</strain>
    </source>
</reference>
<feature type="compositionally biased region" description="Polar residues" evidence="1">
    <location>
        <begin position="203"/>
        <end position="219"/>
    </location>
</feature>
<accession>A0A9P1N9N8</accession>
<organism evidence="2 3">
    <name type="scientific">Caenorhabditis angaria</name>
    <dbReference type="NCBI Taxonomy" id="860376"/>
    <lineage>
        <taxon>Eukaryota</taxon>
        <taxon>Metazoa</taxon>
        <taxon>Ecdysozoa</taxon>
        <taxon>Nematoda</taxon>
        <taxon>Chromadorea</taxon>
        <taxon>Rhabditida</taxon>
        <taxon>Rhabditina</taxon>
        <taxon>Rhabditomorpha</taxon>
        <taxon>Rhabditoidea</taxon>
        <taxon>Rhabditidae</taxon>
        <taxon>Peloderinae</taxon>
        <taxon>Caenorhabditis</taxon>
    </lineage>
</organism>
<dbReference type="Proteomes" id="UP001152747">
    <property type="component" value="Unassembled WGS sequence"/>
</dbReference>
<sequence>MSHRNSKATSPPPATMTGLRRSSNVEERPSQPIRCPLSTQNPQVEHHHRRVADLPNQRILQSVGNNGNQQEAYRLDDRLPHSPRLPHDQAYRDTDEDVQDIMGRPGPGTILNMLQKNSPCRAKGWEDIHCFIDPNIVEIEHDAIIDISHRAQSSHDREMAARRHRDAMFLRAAILISLQHRPYRTVTPSATTNRKRAAAACAPSNQTAPQPERNSLRNSSGPTAVFYVPAIQPMPTRSGRMAATVASASIHQYYADFEAGYQIPFHELEEDEVLPIVKLHWTELEDSMAITNFRKAGTSGNNFPGAKICI</sequence>
<comment type="caution">
    <text evidence="2">The sequence shown here is derived from an EMBL/GenBank/DDBJ whole genome shotgun (WGS) entry which is preliminary data.</text>
</comment>
<dbReference type="AlphaFoldDB" id="A0A9P1N9N8"/>
<feature type="region of interest" description="Disordered" evidence="1">
    <location>
        <begin position="1"/>
        <end position="49"/>
    </location>
</feature>
<feature type="region of interest" description="Disordered" evidence="1">
    <location>
        <begin position="71"/>
        <end position="92"/>
    </location>
</feature>
<dbReference type="EMBL" id="CANHGI010000006">
    <property type="protein sequence ID" value="CAI5456206.1"/>
    <property type="molecule type" value="Genomic_DNA"/>
</dbReference>
<evidence type="ECO:0000313" key="2">
    <source>
        <dbReference type="EMBL" id="CAI5456206.1"/>
    </source>
</evidence>
<proteinExistence type="predicted"/>
<name>A0A9P1N9N8_9PELO</name>
<gene>
    <name evidence="2" type="ORF">CAMP_LOCUS18843</name>
</gene>
<protein>
    <submittedName>
        <fullName evidence="2">Uncharacterized protein</fullName>
    </submittedName>
</protein>
<evidence type="ECO:0000256" key="1">
    <source>
        <dbReference type="SAM" id="MobiDB-lite"/>
    </source>
</evidence>
<feature type="compositionally biased region" description="Basic and acidic residues" evidence="1">
    <location>
        <begin position="73"/>
        <end position="92"/>
    </location>
</feature>